<gene>
    <name evidence="3" type="ORF">KCG45_03455</name>
</gene>
<dbReference type="RefSeq" id="WP_218315709.1">
    <property type="nucleotide sequence ID" value="NZ_JAGSPB010000001.1"/>
</dbReference>
<evidence type="ECO:0000256" key="1">
    <source>
        <dbReference type="SAM" id="SignalP"/>
    </source>
</evidence>
<dbReference type="CDD" id="cd06587">
    <property type="entry name" value="VOC"/>
    <property type="match status" value="1"/>
</dbReference>
<dbReference type="Pfam" id="PF00903">
    <property type="entry name" value="Glyoxalase"/>
    <property type="match status" value="1"/>
</dbReference>
<keyword evidence="4" id="KW-1185">Reference proteome</keyword>
<evidence type="ECO:0000313" key="3">
    <source>
        <dbReference type="EMBL" id="MBV7265221.1"/>
    </source>
</evidence>
<dbReference type="EMBL" id="JAGSPB010000001">
    <property type="protein sequence ID" value="MBV7265221.1"/>
    <property type="molecule type" value="Genomic_DNA"/>
</dbReference>
<comment type="caution">
    <text evidence="3">The sequence shown here is derived from an EMBL/GenBank/DDBJ whole genome shotgun (WGS) entry which is preliminary data.</text>
</comment>
<evidence type="ECO:0000259" key="2">
    <source>
        <dbReference type="PROSITE" id="PS51819"/>
    </source>
</evidence>
<dbReference type="PROSITE" id="PS51819">
    <property type="entry name" value="VOC"/>
    <property type="match status" value="1"/>
</dbReference>
<accession>A0ABS6SK20</accession>
<proteinExistence type="predicted"/>
<dbReference type="InterPro" id="IPR004360">
    <property type="entry name" value="Glyas_Fos-R_dOase_dom"/>
</dbReference>
<sequence length="356" mass="38777">MREAAAAILFGLTAAAPTLVHALAHAPAPASGASQDAVSFGLEPWNEALVSVTDLDESTTWLIEDGDWRIVGAGAVSRAELEYWKLPANISGIFRKVCAAKAQTGCIRFVRFDGAENQRPIRLAARPWDTGGIFSIMLRSEDTQALFDAAIARGWWAESQPYRFSFGGSDLVNVVVRGPHGVNYALYEREAPAFTGFPVGPLSQAFNTMRMVKDQSASIAWYRDLLGLKVLFDAPFTDPEPRANNFSVPANLATTLTRRAAVVQPELPGEDGRIELMEFEGFEGRDYSQFASPPNLGIISVRYPVGELDAYRAMLEQRGLAPEYSASDVPVSGLGLVDLMAVRDPDGNLTEFYHAD</sequence>
<feature type="domain" description="VOC" evidence="2">
    <location>
        <begin position="204"/>
        <end position="355"/>
    </location>
</feature>
<dbReference type="InterPro" id="IPR037523">
    <property type="entry name" value="VOC_core"/>
</dbReference>
<protein>
    <recommendedName>
        <fullName evidence="2">VOC domain-containing protein</fullName>
    </recommendedName>
</protein>
<feature type="chain" id="PRO_5046583344" description="VOC domain-containing protein" evidence="1">
    <location>
        <begin position="23"/>
        <end position="356"/>
    </location>
</feature>
<reference evidence="3 4" key="1">
    <citation type="submission" date="2021-04" db="EMBL/GenBank/DDBJ databases">
        <authorList>
            <person name="Pira H."/>
            <person name="Risdian C."/>
            <person name="Wink J."/>
        </authorList>
    </citation>
    <scope>NUCLEOTIDE SEQUENCE [LARGE SCALE GENOMIC DNA]</scope>
    <source>
        <strain evidence="3 4">WH131</strain>
    </source>
</reference>
<organism evidence="3 4">
    <name type="scientific">Erythrobacter ani</name>
    <dbReference type="NCBI Taxonomy" id="2827235"/>
    <lineage>
        <taxon>Bacteria</taxon>
        <taxon>Pseudomonadati</taxon>
        <taxon>Pseudomonadota</taxon>
        <taxon>Alphaproteobacteria</taxon>
        <taxon>Sphingomonadales</taxon>
        <taxon>Erythrobacteraceae</taxon>
        <taxon>Erythrobacter/Porphyrobacter group</taxon>
        <taxon>Erythrobacter</taxon>
    </lineage>
</organism>
<dbReference type="Proteomes" id="UP000699975">
    <property type="component" value="Unassembled WGS sequence"/>
</dbReference>
<feature type="signal peptide" evidence="1">
    <location>
        <begin position="1"/>
        <end position="22"/>
    </location>
</feature>
<evidence type="ECO:0000313" key="4">
    <source>
        <dbReference type="Proteomes" id="UP000699975"/>
    </source>
</evidence>
<keyword evidence="1" id="KW-0732">Signal</keyword>
<name>A0ABS6SK20_9SPHN</name>